<dbReference type="EMBL" id="JANAKD010001195">
    <property type="protein sequence ID" value="KAJ3482206.1"/>
    <property type="molecule type" value="Genomic_DNA"/>
</dbReference>
<proteinExistence type="predicted"/>
<comment type="caution">
    <text evidence="1">The sequence shown here is derived from an EMBL/GenBank/DDBJ whole genome shotgun (WGS) entry which is preliminary data.</text>
</comment>
<dbReference type="Proteomes" id="UP001148737">
    <property type="component" value="Unassembled WGS sequence"/>
</dbReference>
<sequence>MPEALFTRNATETTCATPIRDRRMKFNVMIVAMTSVALPVVVTRLVYKQFFSVSKRLNSEDWTIVAAIFLGLPSVALTIFGLTAHGLGVDIWGLSSSDLVSFGRYFYAIQIIYILLMLLVKLTLTFFYLNIFSGRRVRILLWGTVVFHVLAAVSFSVALIFQCMPINYQWEMYNYKSDMSIQGRCLNVNAGAWANSAVSVASDIWLLAIPLSQIYKLRLHWKKKLGAAIMFLTGVIVTVVSFLRLASIKNYATTSNPTWDQWSIVWWSTIELEVGFICTCLPTIRLILVRVAPRAFGTNSSRTASSMNMNRLPSNSTMNALFEADGDADFDLDLPKHLSESVSNSLDSGYRNSEQQNIPAWHEHLDTIELRNLQSIGGEAFDMAEFSSFYIILQHVLRYRAVILRRTIPLPQRQRPKTEQPDVSPQTIRKCAIQPECRTVPKAAIDPTPDFSSADGLRHDARALTATMLSSKPASRLSATAWSLLVVPNLPFRELARAALLDPTPSGSSNST</sequence>
<name>A0ACC1QNT5_9HYPO</name>
<organism evidence="1 2">
    <name type="scientific">Lecanicillium saksenae</name>
    <dbReference type="NCBI Taxonomy" id="468837"/>
    <lineage>
        <taxon>Eukaryota</taxon>
        <taxon>Fungi</taxon>
        <taxon>Dikarya</taxon>
        <taxon>Ascomycota</taxon>
        <taxon>Pezizomycotina</taxon>
        <taxon>Sordariomycetes</taxon>
        <taxon>Hypocreomycetidae</taxon>
        <taxon>Hypocreales</taxon>
        <taxon>Cordycipitaceae</taxon>
        <taxon>Lecanicillium</taxon>
    </lineage>
</organism>
<keyword evidence="2" id="KW-1185">Reference proteome</keyword>
<accession>A0ACC1QNT5</accession>
<protein>
    <submittedName>
        <fullName evidence="1">Uncharacterized protein</fullName>
    </submittedName>
</protein>
<reference evidence="1" key="1">
    <citation type="submission" date="2022-07" db="EMBL/GenBank/DDBJ databases">
        <title>Genome Sequence of Lecanicillium saksenae.</title>
        <authorList>
            <person name="Buettner E."/>
        </authorList>
    </citation>
    <scope>NUCLEOTIDE SEQUENCE</scope>
    <source>
        <strain evidence="1">VT-O1</strain>
    </source>
</reference>
<evidence type="ECO:0000313" key="1">
    <source>
        <dbReference type="EMBL" id="KAJ3482206.1"/>
    </source>
</evidence>
<evidence type="ECO:0000313" key="2">
    <source>
        <dbReference type="Proteomes" id="UP001148737"/>
    </source>
</evidence>
<gene>
    <name evidence="1" type="ORF">NLG97_g7629</name>
</gene>